<feature type="compositionally biased region" description="Low complexity" evidence="2">
    <location>
        <begin position="477"/>
        <end position="487"/>
    </location>
</feature>
<dbReference type="GeneID" id="117642974"/>
<keyword evidence="1" id="KW-0175">Coiled coil</keyword>
<evidence type="ECO:0000313" key="3">
    <source>
        <dbReference type="Proteomes" id="UP000515158"/>
    </source>
</evidence>
<dbReference type="AlphaFoldDB" id="A0A6P8YKE2"/>
<feature type="region of interest" description="Disordered" evidence="2">
    <location>
        <begin position="175"/>
        <end position="207"/>
    </location>
</feature>
<proteinExistence type="predicted"/>
<feature type="coiled-coil region" evidence="1">
    <location>
        <begin position="214"/>
        <end position="263"/>
    </location>
</feature>
<gene>
    <name evidence="4" type="primary">LOC117642974</name>
</gene>
<evidence type="ECO:0000313" key="4">
    <source>
        <dbReference type="RefSeq" id="XP_034237505.1"/>
    </source>
</evidence>
<dbReference type="InParanoid" id="A0A6P8YKE2"/>
<accession>A0A6P8YKE2</accession>
<feature type="region of interest" description="Disordered" evidence="2">
    <location>
        <begin position="467"/>
        <end position="518"/>
    </location>
</feature>
<reference evidence="4" key="1">
    <citation type="submission" date="2025-08" db="UniProtKB">
        <authorList>
            <consortium name="RefSeq"/>
        </authorList>
    </citation>
    <scope>IDENTIFICATION</scope>
    <source>
        <tissue evidence="4">Total insect</tissue>
    </source>
</reference>
<dbReference type="Proteomes" id="UP000515158">
    <property type="component" value="Unplaced"/>
</dbReference>
<protein>
    <submittedName>
        <fullName evidence="4">Uncharacterized protein LOC117642974</fullName>
    </submittedName>
</protein>
<keyword evidence="3" id="KW-1185">Reference proteome</keyword>
<feature type="compositionally biased region" description="Polar residues" evidence="2">
    <location>
        <begin position="195"/>
        <end position="207"/>
    </location>
</feature>
<feature type="region of interest" description="Disordered" evidence="2">
    <location>
        <begin position="79"/>
        <end position="114"/>
    </location>
</feature>
<name>A0A6P8YKE2_THRPL</name>
<evidence type="ECO:0000256" key="2">
    <source>
        <dbReference type="SAM" id="MobiDB-lite"/>
    </source>
</evidence>
<organism evidence="4">
    <name type="scientific">Thrips palmi</name>
    <name type="common">Melon thrips</name>
    <dbReference type="NCBI Taxonomy" id="161013"/>
    <lineage>
        <taxon>Eukaryota</taxon>
        <taxon>Metazoa</taxon>
        <taxon>Ecdysozoa</taxon>
        <taxon>Arthropoda</taxon>
        <taxon>Hexapoda</taxon>
        <taxon>Insecta</taxon>
        <taxon>Pterygota</taxon>
        <taxon>Neoptera</taxon>
        <taxon>Paraneoptera</taxon>
        <taxon>Thysanoptera</taxon>
        <taxon>Terebrantia</taxon>
        <taxon>Thripoidea</taxon>
        <taxon>Thripidae</taxon>
        <taxon>Thrips</taxon>
    </lineage>
</organism>
<evidence type="ECO:0000256" key="1">
    <source>
        <dbReference type="SAM" id="Coils"/>
    </source>
</evidence>
<dbReference type="RefSeq" id="XP_034237505.1">
    <property type="nucleotide sequence ID" value="XM_034381614.1"/>
</dbReference>
<feature type="compositionally biased region" description="Basic and acidic residues" evidence="2">
    <location>
        <begin position="488"/>
        <end position="505"/>
    </location>
</feature>
<dbReference type="KEGG" id="tpal:117642974"/>
<sequence>MYAAIWPLTALRKEDFMIVPSTQIKKFQPQHDKDFGAKTVYKYKPPSAPKSTQVFILALAESEAALKIKMMESRIHYPNRKSINPASSTTEEDANSEAALAKAKKGEGEKRNASQILNKYKTKLFSNTSTEDLSKAKRINLQGSSLQEGRLPVKSSGSKTSNIPVKIVVKKPLLQGSGVGGDTQPPAEDSVVTPEGTSSQNTPPVLSSSSVSEFVNLQKEMKLLQQKNVILEKKLQQISNERLEASQSELEIVKSNIKETLDQELLKIKDQIRDTFNAERQELEKSLQARLENIPGPSKPRIIHKIINTRKLDKDPTEGHLPSVELVNIGHGVQADNDIWSTIEGNTSKDDWAYSALLAVFGEQAKFYRVRKPRSKDADLRQFPSKPPVLFVLQHYYKSWLKKNPCVLDEKPKMKKNEAPIADEEWVQFLEDETQADREKRRAVTLPAMVKQLGGLLGDKAINMYRASKGRTRGASGEDSSGDSSSSESDHDQSDSNHQDDKTDQNDENDSSSSSSTN</sequence>